<dbReference type="Gene3D" id="3.90.550.10">
    <property type="entry name" value="Spore Coat Polysaccharide Biosynthesis Protein SpsA, Chain A"/>
    <property type="match status" value="1"/>
</dbReference>
<proteinExistence type="predicted"/>
<sequence>IVVNGGGENDCQETLEKWRKEFPQLKIFKTKNKNLAASRNVGLPHCKGDLILQTDDDARPLPDWIEKLAKAHVRYPAAGVIGGDVIDAGGRSYLSQIADTATFPHHFSTCEVRSVPGVNSSYKKEVISQVGEYDETLFRGEDVDYNWRAIKNGWKVVYIPEIKVYHVHRPTWNGLLRQHYMYGRAHFLVRSKWPEMYSPYPKKIDSIYTFIKWLASWVWFPWLDAFLKSCKMESQPNGFEFFTLGFINISNRIGTSVQKNFH</sequence>
<evidence type="ECO:0000259" key="1">
    <source>
        <dbReference type="Pfam" id="PF13632"/>
    </source>
</evidence>
<reference evidence="2" key="1">
    <citation type="submission" date="2018-05" db="EMBL/GenBank/DDBJ databases">
        <authorList>
            <person name="Lanie J.A."/>
            <person name="Ng W.-L."/>
            <person name="Kazmierczak K.M."/>
            <person name="Andrzejewski T.M."/>
            <person name="Davidsen T.M."/>
            <person name="Wayne K.J."/>
            <person name="Tettelin H."/>
            <person name="Glass J.I."/>
            <person name="Rusch D."/>
            <person name="Podicherti R."/>
            <person name="Tsui H.-C.T."/>
            <person name="Winkler M.E."/>
        </authorList>
    </citation>
    <scope>NUCLEOTIDE SEQUENCE</scope>
</reference>
<dbReference type="EMBL" id="UINC01125827">
    <property type="protein sequence ID" value="SVD03929.1"/>
    <property type="molecule type" value="Genomic_DNA"/>
</dbReference>
<dbReference type="PANTHER" id="PTHR43685:SF2">
    <property type="entry name" value="GLYCOSYLTRANSFERASE 2-LIKE DOMAIN-CONTAINING PROTEIN"/>
    <property type="match status" value="1"/>
</dbReference>
<feature type="non-terminal residue" evidence="2">
    <location>
        <position position="1"/>
    </location>
</feature>
<dbReference type="InterPro" id="IPR050834">
    <property type="entry name" value="Glycosyltransf_2"/>
</dbReference>
<dbReference type="AlphaFoldDB" id="A0A382S1W6"/>
<dbReference type="PANTHER" id="PTHR43685">
    <property type="entry name" value="GLYCOSYLTRANSFERASE"/>
    <property type="match status" value="1"/>
</dbReference>
<dbReference type="SUPFAM" id="SSF53448">
    <property type="entry name" value="Nucleotide-diphospho-sugar transferases"/>
    <property type="match status" value="1"/>
</dbReference>
<dbReference type="InterPro" id="IPR001173">
    <property type="entry name" value="Glyco_trans_2-like"/>
</dbReference>
<dbReference type="Pfam" id="PF13632">
    <property type="entry name" value="Glyco_trans_2_3"/>
    <property type="match status" value="1"/>
</dbReference>
<gene>
    <name evidence="2" type="ORF">METZ01_LOCUS356783</name>
</gene>
<name>A0A382S1W6_9ZZZZ</name>
<protein>
    <recommendedName>
        <fullName evidence="1">Glycosyltransferase 2-like domain-containing protein</fullName>
    </recommendedName>
</protein>
<dbReference type="InterPro" id="IPR029044">
    <property type="entry name" value="Nucleotide-diphossugar_trans"/>
</dbReference>
<evidence type="ECO:0000313" key="2">
    <source>
        <dbReference type="EMBL" id="SVD03929.1"/>
    </source>
</evidence>
<accession>A0A382S1W6</accession>
<organism evidence="2">
    <name type="scientific">marine metagenome</name>
    <dbReference type="NCBI Taxonomy" id="408172"/>
    <lineage>
        <taxon>unclassified sequences</taxon>
        <taxon>metagenomes</taxon>
        <taxon>ecological metagenomes</taxon>
    </lineage>
</organism>
<feature type="domain" description="Glycosyltransferase 2-like" evidence="1">
    <location>
        <begin position="51"/>
        <end position="223"/>
    </location>
</feature>